<dbReference type="PROSITE" id="PS00455">
    <property type="entry name" value="AMP_BINDING"/>
    <property type="match status" value="1"/>
</dbReference>
<dbReference type="SUPFAM" id="SSF52777">
    <property type="entry name" value="CoA-dependent acyltransferases"/>
    <property type="match status" value="1"/>
</dbReference>
<dbReference type="InterPro" id="IPR020845">
    <property type="entry name" value="AMP-binding_CS"/>
</dbReference>
<dbReference type="UniPathway" id="UPA00033">
    <property type="reaction ID" value="UER00032"/>
</dbReference>
<dbReference type="PROSITE" id="PS00012">
    <property type="entry name" value="PHOSPHOPANTETHEINE"/>
    <property type="match status" value="1"/>
</dbReference>
<dbReference type="Gene3D" id="3.40.50.12780">
    <property type="entry name" value="N-terminal domain of ligase-like"/>
    <property type="match status" value="1"/>
</dbReference>
<evidence type="ECO:0000256" key="13">
    <source>
        <dbReference type="ARBA" id="ARBA00031335"/>
    </source>
</evidence>
<evidence type="ECO:0000256" key="7">
    <source>
        <dbReference type="ARBA" id="ARBA00022450"/>
    </source>
</evidence>
<evidence type="ECO:0000256" key="6">
    <source>
        <dbReference type="ARBA" id="ARBA00013073"/>
    </source>
</evidence>
<evidence type="ECO:0000256" key="4">
    <source>
        <dbReference type="ARBA" id="ARBA00006432"/>
    </source>
</evidence>
<keyword evidence="7" id="KW-0596">Phosphopantetheine</keyword>
<evidence type="ECO:0000259" key="18">
    <source>
        <dbReference type="PROSITE" id="PS50075"/>
    </source>
</evidence>
<dbReference type="InterPro" id="IPR010071">
    <property type="entry name" value="AA_adenyl_dom"/>
</dbReference>
<dbReference type="Gene3D" id="3.30.300.30">
    <property type="match status" value="1"/>
</dbReference>
<dbReference type="PROSITE" id="PS50075">
    <property type="entry name" value="CARRIER"/>
    <property type="match status" value="1"/>
</dbReference>
<reference evidence="19" key="2">
    <citation type="journal article" date="2007" name="Yeast">
        <title>Cloning, sequencing and characterization of the alpha-aminoadipate reductase gene (LYS2) from Saccharomycopsis fibuligera.</title>
        <authorList>
            <person name="Yan H."/>
            <person name="He P."/>
            <person name="Cheng H.R."/>
            <person name="Shen A."/>
            <person name="Jiang N."/>
        </authorList>
    </citation>
    <scope>NUCLEOTIDE SEQUENCE</scope>
</reference>
<dbReference type="InterPro" id="IPR010080">
    <property type="entry name" value="Thioester_reductase-like_dom"/>
</dbReference>
<dbReference type="CDD" id="cd05235">
    <property type="entry name" value="SDR_e1"/>
    <property type="match status" value="1"/>
</dbReference>
<reference evidence="19" key="1">
    <citation type="submission" date="2006-03" db="EMBL/GenBank/DDBJ databases">
        <authorList>
            <person name="Hua Y."/>
            <person name="Ning J."/>
            <person name="Chen H.R."/>
        </authorList>
    </citation>
    <scope>NUCLEOTIDE SEQUENCE</scope>
</reference>
<dbReference type="NCBIfam" id="TIGR01733">
    <property type="entry name" value="AA-adenyl-dom"/>
    <property type="match status" value="1"/>
</dbReference>
<dbReference type="GO" id="GO:0004043">
    <property type="term" value="F:L-aminoadipate-semialdehyde dehydrogenase [NAD(P)+] activity"/>
    <property type="evidence" value="ECO:0007669"/>
    <property type="project" value="UniProtKB-EC"/>
</dbReference>
<dbReference type="InterPro" id="IPR006162">
    <property type="entry name" value="Ppantetheine_attach_site"/>
</dbReference>
<comment type="similarity">
    <text evidence="4">Belongs to the ATP-dependent AMP-binding enzyme family.</text>
</comment>
<proteinExistence type="inferred from homology"/>
<evidence type="ECO:0000256" key="15">
    <source>
        <dbReference type="ARBA" id="ARBA00048260"/>
    </source>
</evidence>
<evidence type="ECO:0000256" key="8">
    <source>
        <dbReference type="ARBA" id="ARBA00022553"/>
    </source>
</evidence>
<dbReference type="PANTHER" id="PTHR44845:SF1">
    <property type="entry name" value="L-2-AMINOADIPATE REDUCTASE"/>
    <property type="match status" value="1"/>
</dbReference>
<evidence type="ECO:0000256" key="14">
    <source>
        <dbReference type="ARBA" id="ARBA00032195"/>
    </source>
</evidence>
<dbReference type="PIRSF" id="PIRSF001617">
    <property type="entry name" value="Alpha-AR"/>
    <property type="match status" value="1"/>
</dbReference>
<comment type="catalytic activity">
    <reaction evidence="17">
        <text>(S)-2-amino-6-oxohexanoate + NADP(+) + H2O = L-2-aminoadipate + NADPH + 2 H(+)</text>
        <dbReference type="Rhea" id="RHEA:12304"/>
        <dbReference type="ChEBI" id="CHEBI:15377"/>
        <dbReference type="ChEBI" id="CHEBI:15378"/>
        <dbReference type="ChEBI" id="CHEBI:57783"/>
        <dbReference type="ChEBI" id="CHEBI:58321"/>
        <dbReference type="ChEBI" id="CHEBI:58349"/>
        <dbReference type="ChEBI" id="CHEBI:58672"/>
        <dbReference type="EC" id="1.2.1.31"/>
    </reaction>
</comment>
<dbReference type="Gene3D" id="3.40.50.720">
    <property type="entry name" value="NAD(P)-binding Rossmann-like Domain"/>
    <property type="match status" value="1"/>
</dbReference>
<dbReference type="GO" id="GO:0019878">
    <property type="term" value="P:lysine biosynthetic process via aminoadipic acid"/>
    <property type="evidence" value="ECO:0007669"/>
    <property type="project" value="UniProtKB-UniPathway"/>
</dbReference>
<dbReference type="SUPFAM" id="SSF47336">
    <property type="entry name" value="ACP-like"/>
    <property type="match status" value="1"/>
</dbReference>
<keyword evidence="12" id="KW-0457">Lysine biosynthesis</keyword>
<keyword evidence="9" id="KW-0028">Amino-acid biosynthesis</keyword>
<dbReference type="InterPro" id="IPR045851">
    <property type="entry name" value="AMP-bd_C_sf"/>
</dbReference>
<dbReference type="InterPro" id="IPR013120">
    <property type="entry name" value="FAR_NAD-bd"/>
</dbReference>
<organism evidence="19">
    <name type="scientific">Saccharomycopsis fibuligera</name>
    <name type="common">Yeast</name>
    <dbReference type="NCBI Taxonomy" id="4944"/>
    <lineage>
        <taxon>Eukaryota</taxon>
        <taxon>Fungi</taxon>
        <taxon>Dikarya</taxon>
        <taxon>Ascomycota</taxon>
        <taxon>Saccharomycotina</taxon>
        <taxon>Saccharomycetes</taxon>
        <taxon>Saccharomycopsidaceae</taxon>
        <taxon>Saccharomycopsis</taxon>
    </lineage>
</organism>
<dbReference type="InterPro" id="IPR036736">
    <property type="entry name" value="ACP-like_sf"/>
</dbReference>
<comment type="pathway">
    <text evidence="3">Amino-acid biosynthesis; L-lysine biosynthesis via AAA pathway; L-lysine from L-alpha-aminoadipate (fungal route): step 1/3.</text>
</comment>
<dbReference type="Gene3D" id="1.10.1200.10">
    <property type="entry name" value="ACP-like"/>
    <property type="match status" value="1"/>
</dbReference>
<comment type="catalytic activity">
    <reaction evidence="15">
        <text>(S)-2-amino-6-oxohexanoate + AMP + diphosphate + NADP(+) = L-2-aminoadipate + ATP + NADPH + H(+)</text>
        <dbReference type="Rhea" id="RHEA:46936"/>
        <dbReference type="ChEBI" id="CHEBI:15378"/>
        <dbReference type="ChEBI" id="CHEBI:30616"/>
        <dbReference type="ChEBI" id="CHEBI:33019"/>
        <dbReference type="ChEBI" id="CHEBI:57783"/>
        <dbReference type="ChEBI" id="CHEBI:58321"/>
        <dbReference type="ChEBI" id="CHEBI:58349"/>
        <dbReference type="ChEBI" id="CHEBI:58672"/>
        <dbReference type="ChEBI" id="CHEBI:456215"/>
        <dbReference type="EC" id="1.2.1.95"/>
    </reaction>
</comment>
<evidence type="ECO:0000256" key="16">
    <source>
        <dbReference type="ARBA" id="ARBA00048414"/>
    </source>
</evidence>
<dbReference type="InterPro" id="IPR036291">
    <property type="entry name" value="NAD(P)-bd_dom_sf"/>
</dbReference>
<dbReference type="InterPro" id="IPR042099">
    <property type="entry name" value="ANL_N_sf"/>
</dbReference>
<dbReference type="NCBIfam" id="TIGR03443">
    <property type="entry name" value="alpha_am_amid"/>
    <property type="match status" value="1"/>
</dbReference>
<evidence type="ECO:0000256" key="12">
    <source>
        <dbReference type="ARBA" id="ARBA00023154"/>
    </source>
</evidence>
<comment type="function">
    <text evidence="2">Catalyzes the activation of alpha-aminoadipate by ATP-dependent adenylation and the reduction of activated alpha-aminoadipate by NADPH. The activated alpha-aminoadipate is bound to the phosphopantheinyl group of the enzyme itself before it is reduced to (S)-2-amino-6-oxohexanoate.</text>
</comment>
<protein>
    <recommendedName>
        <fullName evidence="14">Alpha-aminoadipate reductase</fullName>
        <ecNumber evidence="6">1.2.1.31</ecNumber>
        <ecNumber evidence="5">1.2.1.95</ecNumber>
    </recommendedName>
    <alternativeName>
        <fullName evidence="13">L-aminoadipate-semialdehyde dehydrogenase</fullName>
    </alternativeName>
</protein>
<keyword evidence="8" id="KW-0597">Phosphoprotein</keyword>
<name>Q1W284_SACFI</name>
<evidence type="ECO:0000256" key="1">
    <source>
        <dbReference type="ARBA" id="ARBA00001957"/>
    </source>
</evidence>
<dbReference type="BRENDA" id="1.2.1.95">
    <property type="organism ID" value="2072"/>
</dbReference>
<dbReference type="Pfam" id="PF00501">
    <property type="entry name" value="AMP-binding"/>
    <property type="match status" value="1"/>
</dbReference>
<comment type="cofactor">
    <cofactor evidence="1">
        <name>pantetheine 4'-phosphate</name>
        <dbReference type="ChEBI" id="CHEBI:47942"/>
    </cofactor>
</comment>
<sequence>MSIGARPLNVPIIDSHSSYNVALAAFVAILYRFTNIDDIVFAVSDYSNPELSSYSYIRYNVPETPLPFSQLYTSLQHTIAQSQQFASVDELNKFLTKQVELSHSQLRDFNNYSFNKTSGSSDLVQNTNDLFEFAINYNSNDNTFSIAYNTEKYSDERISILIEQFHHFFAAVAQDQSAIVTKISLLTDSQTKILPDPTKDLDWSGYLGAIHEIFERNALEWPSRTCVIETSDLQGLNNRVFTYQQINESSNIIAHFLVAQGIQVGDIVTIYSSRSVELLICVLGILKAGGTFSVIDPAYPALRQNIYLSVAKPAGLIVIGKAGKLDQVVEDYISENLQLKARLNEVVLQDNGIPLGGTADYSSSADVLEQYIALKEKSTGVKVGPDSHPTLAFTSGSEGIPKGVLGRHFSLAYYFPWMAKTFNLSEKDNFTMLSGIAHDPVQRDMFTPIFLGAKLLIPTADDIGTPGRLAKWMQVNDITVTHLTPAMGQVLASQAVDEIPSLKNAFFVGDLLTRKDCLRLQSLAKNVNIINMYGTTETQRAVSYFLVKSLNEDRQFLFNLKDIIPAGQGMKNVQLLVVNRSDQKQTCGIDEVGELFVRAGGLAEGYRGLPKYNAEKFVTNWFVNPQEWITKDAQSNNNEEWRQVNWKGPRDRLYRTGDLGRYLPDGNVEVTGRIDDQIKIRGFRIELGEIDTHVSKFPVVRENRTIVKKDENNENYLISYLVLRSEEQTAIDEFLSDKFDDLKFEENDDIRLSLVQSLTKYHKLASALKKFLTTKLASYAVPSIVVVVPKFPLNPNGKIDKNKLPVPTSEELAEASKYLYQLDGGASGASGEQEQFTELQSKIKDIWFNVLPNKPIISSVKDSFFDLGGHSILATRMIFQVRKQFNVDLPLGTIFKNPTIESFALQVENLADSSTAAATAGSTGATATSSNEYSKDAEFLSKTKLASSYPSLTNTKLAKGDSLNVFITGTTGFLGSFLVKEFLIFAPLNVKVFAHVRAESKDAGLARLVKALKTYDNYNDTVAQAIEAQNKVEVVVGDLSKSQFGLSNDEWSALNDQVDVIVHNGAMVHWVYPYAKLRDANVLSTINVFNMTLQGKPKTFQFISSTSTLDTQHYFDLADGVPESDSLAGSAQGLGTGYGQSKWAAEHIIRQAGNKGLKGYIIRPGYITGASNNGASNTDDFLLRMLKGCIEVGSYPKDITNKTNAVPVDHVARIVLATSLSSIIESFEGVKVAHVTGRPRIPFNEYLSSVNEFGYSVNAINYSAWKTELENFVTDTSINKGQESALFPLLHMVLGDLVNDTKAPELNDSNTVRALLVESQFSGREYRTNAKGQGLNVGQLGVYLSYLVQVGFLPKPEGDAELPKIELGDESLQLAISGAGGRGSAAK</sequence>
<dbReference type="PANTHER" id="PTHR44845">
    <property type="entry name" value="CARRIER DOMAIN-CONTAINING PROTEIN"/>
    <property type="match status" value="1"/>
</dbReference>
<evidence type="ECO:0000256" key="3">
    <source>
        <dbReference type="ARBA" id="ARBA00004827"/>
    </source>
</evidence>
<accession>Q1W284</accession>
<evidence type="ECO:0000313" key="19">
    <source>
        <dbReference type="EMBL" id="ABE02227.1"/>
    </source>
</evidence>
<dbReference type="FunFam" id="3.40.50.720:FF:000787">
    <property type="entry name" value="L-2-aminoadipate reductase"/>
    <property type="match status" value="1"/>
</dbReference>
<evidence type="ECO:0000256" key="9">
    <source>
        <dbReference type="ARBA" id="ARBA00022605"/>
    </source>
</evidence>
<dbReference type="Pfam" id="PF07993">
    <property type="entry name" value="NAD_binding_4"/>
    <property type="match status" value="1"/>
</dbReference>
<dbReference type="Pfam" id="PF00550">
    <property type="entry name" value="PP-binding"/>
    <property type="match status" value="1"/>
</dbReference>
<dbReference type="EC" id="1.2.1.31" evidence="6"/>
<dbReference type="InterPro" id="IPR000873">
    <property type="entry name" value="AMP-dep_synth/lig_dom"/>
</dbReference>
<gene>
    <name evidence="19" type="primary">lys2</name>
</gene>
<dbReference type="EMBL" id="DQ445618">
    <property type="protein sequence ID" value="ABE02227.1"/>
    <property type="molecule type" value="Genomic_DNA"/>
</dbReference>
<dbReference type="Gene3D" id="3.30.559.30">
    <property type="entry name" value="Nonribosomal peptide synthetase, condensation domain"/>
    <property type="match status" value="1"/>
</dbReference>
<comment type="catalytic activity">
    <reaction evidence="16">
        <text>(S)-2-amino-6-oxohexanoate + NAD(+) + H2O = L-2-aminoadipate + NADH + 2 H(+)</text>
        <dbReference type="Rhea" id="RHEA:12308"/>
        <dbReference type="ChEBI" id="CHEBI:15377"/>
        <dbReference type="ChEBI" id="CHEBI:15378"/>
        <dbReference type="ChEBI" id="CHEBI:57540"/>
        <dbReference type="ChEBI" id="CHEBI:57945"/>
        <dbReference type="ChEBI" id="CHEBI:58321"/>
        <dbReference type="ChEBI" id="CHEBI:58672"/>
        <dbReference type="EC" id="1.2.1.31"/>
    </reaction>
</comment>
<dbReference type="EC" id="1.2.1.95" evidence="5"/>
<dbReference type="NCBIfam" id="TIGR01746">
    <property type="entry name" value="Thioester-redct"/>
    <property type="match status" value="1"/>
</dbReference>
<evidence type="ECO:0000256" key="10">
    <source>
        <dbReference type="ARBA" id="ARBA00022857"/>
    </source>
</evidence>
<keyword evidence="11 19" id="KW-0560">Oxidoreductase</keyword>
<dbReference type="InterPro" id="IPR014397">
    <property type="entry name" value="Lys2"/>
</dbReference>
<dbReference type="SUPFAM" id="SSF56801">
    <property type="entry name" value="Acetyl-CoA synthetase-like"/>
    <property type="match status" value="1"/>
</dbReference>
<evidence type="ECO:0000256" key="17">
    <source>
        <dbReference type="ARBA" id="ARBA00049537"/>
    </source>
</evidence>
<dbReference type="InterPro" id="IPR009081">
    <property type="entry name" value="PP-bd_ACP"/>
</dbReference>
<dbReference type="SUPFAM" id="SSF51735">
    <property type="entry name" value="NAD(P)-binding Rossmann-fold domains"/>
    <property type="match status" value="1"/>
</dbReference>
<evidence type="ECO:0000256" key="5">
    <source>
        <dbReference type="ARBA" id="ARBA00012913"/>
    </source>
</evidence>
<feature type="domain" description="Carrier" evidence="18">
    <location>
        <begin position="834"/>
        <end position="911"/>
    </location>
</feature>
<evidence type="ECO:0000256" key="2">
    <source>
        <dbReference type="ARBA" id="ARBA00003499"/>
    </source>
</evidence>
<keyword evidence="10" id="KW-0521">NADP</keyword>
<evidence type="ECO:0000256" key="11">
    <source>
        <dbReference type="ARBA" id="ARBA00023002"/>
    </source>
</evidence>